<dbReference type="GO" id="GO:0045494">
    <property type="term" value="P:photoreceptor cell maintenance"/>
    <property type="evidence" value="ECO:0007669"/>
    <property type="project" value="InterPro"/>
</dbReference>
<sequence>MAWALFSGRSLRTANPERILDTDRELRAALDNRILLLLFRQPRCPRCREFEPHLRRFWGRLTDPARVERAQQVGLVYVGHDRCEQEHLEYLRDMARAWVALPYGDGFGRELQQRFGVSELPSVVVLAPSGSVLVPNAVREIRDLGISCFQNWKEAAELVDRNFQEREEFQGWPRRSLTDPLRRLKYRLWDREEEEGEKEEEERRE</sequence>
<dbReference type="SUPFAM" id="SSF52833">
    <property type="entry name" value="Thioredoxin-like"/>
    <property type="match status" value="1"/>
</dbReference>
<evidence type="ECO:0000259" key="1">
    <source>
        <dbReference type="Pfam" id="PF13905"/>
    </source>
</evidence>
<protein>
    <submittedName>
        <fullName evidence="2">NXNL1 protein</fullName>
    </submittedName>
</protein>
<dbReference type="Pfam" id="PF13905">
    <property type="entry name" value="Thioredoxin_8"/>
    <property type="match status" value="1"/>
</dbReference>
<keyword evidence="3" id="KW-1185">Reference proteome</keyword>
<dbReference type="InterPro" id="IPR029520">
    <property type="entry name" value="RdCVF"/>
</dbReference>
<dbReference type="PANTHER" id="PTHR47109">
    <property type="entry name" value="NUCLEOREDOXIN-LIKE PROTEIN 1"/>
    <property type="match status" value="1"/>
</dbReference>
<feature type="non-terminal residue" evidence="2">
    <location>
        <position position="205"/>
    </location>
</feature>
<gene>
    <name evidence="2" type="primary">Nxnl1</name>
    <name evidence="2" type="ORF">CINMEX_R12672</name>
</gene>
<proteinExistence type="predicted"/>
<dbReference type="Proteomes" id="UP000590623">
    <property type="component" value="Unassembled WGS sequence"/>
</dbReference>
<dbReference type="GO" id="GO:0005739">
    <property type="term" value="C:mitochondrion"/>
    <property type="evidence" value="ECO:0007669"/>
    <property type="project" value="TreeGrafter"/>
</dbReference>
<reference evidence="2 3" key="1">
    <citation type="submission" date="2019-09" db="EMBL/GenBank/DDBJ databases">
        <title>Bird 10,000 Genomes (B10K) Project - Family phase.</title>
        <authorList>
            <person name="Zhang G."/>
        </authorList>
    </citation>
    <scope>NUCLEOTIDE SEQUENCE [LARGE SCALE GENOMIC DNA]</scope>
    <source>
        <strain evidence="2">B10K-DU-001-77</strain>
        <tissue evidence="2">Muscle</tissue>
    </source>
</reference>
<dbReference type="Gene3D" id="3.40.30.10">
    <property type="entry name" value="Glutaredoxin"/>
    <property type="match status" value="1"/>
</dbReference>
<comment type="caution">
    <text evidence="2">The sequence shown here is derived from an EMBL/GenBank/DDBJ whole genome shotgun (WGS) entry which is preliminary data.</text>
</comment>
<dbReference type="InterPro" id="IPR012336">
    <property type="entry name" value="Thioredoxin-like_fold"/>
</dbReference>
<dbReference type="EMBL" id="VWYM01009323">
    <property type="protein sequence ID" value="NXR20832.1"/>
    <property type="molecule type" value="Genomic_DNA"/>
</dbReference>
<dbReference type="AlphaFoldDB" id="A0A7L2JBW6"/>
<evidence type="ECO:0000313" key="2">
    <source>
        <dbReference type="EMBL" id="NXR20832.1"/>
    </source>
</evidence>
<accession>A0A7L2JBW6</accession>
<organism evidence="2 3">
    <name type="scientific">Cinclus mexicanus</name>
    <name type="common">American dipper</name>
    <dbReference type="NCBI Taxonomy" id="161649"/>
    <lineage>
        <taxon>Eukaryota</taxon>
        <taxon>Metazoa</taxon>
        <taxon>Chordata</taxon>
        <taxon>Craniata</taxon>
        <taxon>Vertebrata</taxon>
        <taxon>Euteleostomi</taxon>
        <taxon>Archelosauria</taxon>
        <taxon>Archosauria</taxon>
        <taxon>Dinosauria</taxon>
        <taxon>Saurischia</taxon>
        <taxon>Theropoda</taxon>
        <taxon>Coelurosauria</taxon>
        <taxon>Aves</taxon>
        <taxon>Neognathae</taxon>
        <taxon>Neoaves</taxon>
        <taxon>Telluraves</taxon>
        <taxon>Australaves</taxon>
        <taxon>Passeriformes</taxon>
        <taxon>Cinclidae</taxon>
        <taxon>Cinclus</taxon>
    </lineage>
</organism>
<name>A0A7L2JBW6_CINMU</name>
<evidence type="ECO:0000313" key="3">
    <source>
        <dbReference type="Proteomes" id="UP000590623"/>
    </source>
</evidence>
<dbReference type="InterPro" id="IPR036249">
    <property type="entry name" value="Thioredoxin-like_sf"/>
</dbReference>
<feature type="non-terminal residue" evidence="2">
    <location>
        <position position="1"/>
    </location>
</feature>
<dbReference type="OrthoDB" id="189920at2759"/>
<dbReference type="PANTHER" id="PTHR47109:SF1">
    <property type="entry name" value="NUCLEOREDOXIN-LIKE PROTEIN 1"/>
    <property type="match status" value="1"/>
</dbReference>
<feature type="domain" description="Thioredoxin-like fold" evidence="1">
    <location>
        <begin position="32"/>
        <end position="132"/>
    </location>
</feature>